<sequence>MNKVGFLTIGQTPRSDIIPTFTEIFNKDIKFVERGALDSLNEAELLTVLARSEKNATISRLRDGRSIIINRRKLLPLLQMELSALEQEVDMVIVLSTDDFSNLTCEKPIFHPNRIVTQMISAMTDQPKLGLIIPLEEQSKAMVKKWEDISDDITIAVASPFDYGNFEEAARYLRDYRVDLIVLDCMGYNEEHREVVRKESGILTILPRTLVAGIVLEYL</sequence>
<dbReference type="RefSeq" id="WP_349662063.1">
    <property type="nucleotide sequence ID" value="NZ_JBEGDG010000034.1"/>
</dbReference>
<keyword evidence="2" id="KW-1185">Reference proteome</keyword>
<gene>
    <name evidence="1" type="ORF">ABNX05_24375</name>
</gene>
<organism evidence="1 2">
    <name type="scientific">Lysinibacillus zambalensis</name>
    <dbReference type="NCBI Taxonomy" id="3160866"/>
    <lineage>
        <taxon>Bacteria</taxon>
        <taxon>Bacillati</taxon>
        <taxon>Bacillota</taxon>
        <taxon>Bacilli</taxon>
        <taxon>Bacillales</taxon>
        <taxon>Bacillaceae</taxon>
        <taxon>Lysinibacillus</taxon>
    </lineage>
</organism>
<name>A0ABV1MZ10_9BACI</name>
<accession>A0ABV1MZ10</accession>
<proteinExistence type="predicted"/>
<evidence type="ECO:0000313" key="2">
    <source>
        <dbReference type="Proteomes" id="UP001478862"/>
    </source>
</evidence>
<dbReference type="Pfam" id="PF07302">
    <property type="entry name" value="AroM"/>
    <property type="match status" value="1"/>
</dbReference>
<protein>
    <submittedName>
        <fullName evidence="1">AroM family protein</fullName>
    </submittedName>
</protein>
<evidence type="ECO:0000313" key="1">
    <source>
        <dbReference type="EMBL" id="MEQ6357747.1"/>
    </source>
</evidence>
<comment type="caution">
    <text evidence="1">The sequence shown here is derived from an EMBL/GenBank/DDBJ whole genome shotgun (WGS) entry which is preliminary data.</text>
</comment>
<dbReference type="EMBL" id="JBEGDG010000034">
    <property type="protein sequence ID" value="MEQ6357747.1"/>
    <property type="molecule type" value="Genomic_DNA"/>
</dbReference>
<dbReference type="InterPro" id="IPR010843">
    <property type="entry name" value="Uncharacterised_AroM"/>
</dbReference>
<reference evidence="1 2" key="1">
    <citation type="submission" date="2024-06" db="EMBL/GenBank/DDBJ databases">
        <title>Lysinibacillus zambalefons sp. nov., a Novel Firmicute Isolated from the Poon Bato Zambales Hyperalkaline Spring.</title>
        <authorList>
            <person name="Aja J.A."/>
            <person name="Lazaro J.E.H."/>
            <person name="Llorin L.D."/>
            <person name="Lim K.R."/>
            <person name="Teodosio J."/>
            <person name="Dalisay D.S."/>
        </authorList>
    </citation>
    <scope>NUCLEOTIDE SEQUENCE [LARGE SCALE GENOMIC DNA]</scope>
    <source>
        <strain evidence="1 2">M3</strain>
    </source>
</reference>
<dbReference type="Proteomes" id="UP001478862">
    <property type="component" value="Unassembled WGS sequence"/>
</dbReference>